<keyword evidence="1" id="KW-1185">Reference proteome</keyword>
<reference evidence="2" key="2">
    <citation type="submission" date="2023-11" db="UniProtKB">
        <authorList>
            <consortium name="WormBaseParasite"/>
        </authorList>
    </citation>
    <scope>IDENTIFICATION</scope>
</reference>
<evidence type="ECO:0000313" key="1">
    <source>
        <dbReference type="Proteomes" id="UP000050795"/>
    </source>
</evidence>
<dbReference type="WBParaSite" id="TREG1_108590.1">
    <property type="protein sequence ID" value="TREG1_108590.1"/>
    <property type="gene ID" value="TREG1_108590"/>
</dbReference>
<evidence type="ECO:0000313" key="2">
    <source>
        <dbReference type="WBParaSite" id="TREG1_108590.1"/>
    </source>
</evidence>
<proteinExistence type="predicted"/>
<name>A0AA85IUA6_TRIRE</name>
<organism evidence="1 2">
    <name type="scientific">Trichobilharzia regenti</name>
    <name type="common">Nasal bird schistosome</name>
    <dbReference type="NCBI Taxonomy" id="157069"/>
    <lineage>
        <taxon>Eukaryota</taxon>
        <taxon>Metazoa</taxon>
        <taxon>Spiralia</taxon>
        <taxon>Lophotrochozoa</taxon>
        <taxon>Platyhelminthes</taxon>
        <taxon>Trematoda</taxon>
        <taxon>Digenea</taxon>
        <taxon>Strigeidida</taxon>
        <taxon>Schistosomatoidea</taxon>
        <taxon>Schistosomatidae</taxon>
        <taxon>Trichobilharzia</taxon>
    </lineage>
</organism>
<dbReference type="Proteomes" id="UP000050795">
    <property type="component" value="Unassembled WGS sequence"/>
</dbReference>
<dbReference type="AlphaFoldDB" id="A0AA85IUA6"/>
<sequence>MKTLETFVKTIAQMIFKPEEASISMKSMNTHDVKQPNCLKWPLKVEDLKQSKHLCLFGYVFDVSNDQKFSGMDGIYTNLTGHCDIYKFVGESKRYGLDGLTIAQIFDLSQQFQEVVNNYTCISYVPGIYLDPMGEPMAYFQEIMHIWDMIIKENEKIFSLFPKCELRSVGDQIYGYCKDKRSSNPLEFTTPKQLNHPNFLKPPCVCVTHRRSDHLKSLFNFQDYHDCQSKNECLLNPI</sequence>
<reference evidence="1" key="1">
    <citation type="submission" date="2022-06" db="EMBL/GenBank/DDBJ databases">
        <authorList>
            <person name="Berger JAMES D."/>
            <person name="Berger JAMES D."/>
        </authorList>
    </citation>
    <scope>NUCLEOTIDE SEQUENCE [LARGE SCALE GENOMIC DNA]</scope>
</reference>
<protein>
    <submittedName>
        <fullName evidence="2">Uncharacterized protein</fullName>
    </submittedName>
</protein>
<accession>A0AA85IUA6</accession>